<evidence type="ECO:0000256" key="7">
    <source>
        <dbReference type="ARBA" id="ARBA00049360"/>
    </source>
</evidence>
<comment type="caution">
    <text evidence="9">The sequence shown here is derived from an EMBL/GenBank/DDBJ whole genome shotgun (WGS) entry which is preliminary data.</text>
</comment>
<evidence type="ECO:0000313" key="10">
    <source>
        <dbReference type="Proteomes" id="UP000481153"/>
    </source>
</evidence>
<dbReference type="VEuPathDB" id="FungiDB:AeMF1_016309"/>
<protein>
    <recommendedName>
        <fullName evidence="11">Actin</fullName>
    </recommendedName>
</protein>
<dbReference type="Pfam" id="PF00022">
    <property type="entry name" value="Actin"/>
    <property type="match status" value="1"/>
</dbReference>
<keyword evidence="3" id="KW-0547">Nucleotide-binding</keyword>
<keyword evidence="10" id="KW-1185">Reference proteome</keyword>
<dbReference type="PRINTS" id="PR00190">
    <property type="entry name" value="ACTIN"/>
</dbReference>
<evidence type="ECO:0000313" key="9">
    <source>
        <dbReference type="EMBL" id="KAF0732470.1"/>
    </source>
</evidence>
<keyword evidence="5" id="KW-0067">ATP-binding</keyword>
<dbReference type="GO" id="GO:0005856">
    <property type="term" value="C:cytoskeleton"/>
    <property type="evidence" value="ECO:0007669"/>
    <property type="project" value="UniProtKB-SubCell"/>
</dbReference>
<dbReference type="FunFam" id="3.30.420.40:FF:000050">
    <property type="entry name" value="Actin, alpha skeletal muscle"/>
    <property type="match status" value="1"/>
</dbReference>
<evidence type="ECO:0000256" key="2">
    <source>
        <dbReference type="ARBA" id="ARBA00006752"/>
    </source>
</evidence>
<keyword evidence="6" id="KW-0206">Cytoskeleton</keyword>
<dbReference type="GO" id="GO:0005524">
    <property type="term" value="F:ATP binding"/>
    <property type="evidence" value="ECO:0007669"/>
    <property type="project" value="UniProtKB-KW"/>
</dbReference>
<dbReference type="Proteomes" id="UP000481153">
    <property type="component" value="Unassembled WGS sequence"/>
</dbReference>
<dbReference type="GO" id="GO:0016787">
    <property type="term" value="F:hydrolase activity"/>
    <property type="evidence" value="ECO:0007669"/>
    <property type="project" value="UniProtKB-KW"/>
</dbReference>
<dbReference type="Gene3D" id="3.30.420.40">
    <property type="match status" value="2"/>
</dbReference>
<evidence type="ECO:0000256" key="6">
    <source>
        <dbReference type="ARBA" id="ARBA00023212"/>
    </source>
</evidence>
<dbReference type="Gene3D" id="3.90.640.10">
    <property type="entry name" value="Actin, Chain A, domain 4"/>
    <property type="match status" value="1"/>
</dbReference>
<evidence type="ECO:0000256" key="5">
    <source>
        <dbReference type="ARBA" id="ARBA00022840"/>
    </source>
</evidence>
<proteinExistence type="inferred from homology"/>
<keyword evidence="4" id="KW-0378">Hydrolase</keyword>
<evidence type="ECO:0000256" key="3">
    <source>
        <dbReference type="ARBA" id="ARBA00022741"/>
    </source>
</evidence>
<gene>
    <name evidence="9" type="ORF">Ae201684_010459</name>
</gene>
<reference evidence="9 10" key="1">
    <citation type="submission" date="2019-07" db="EMBL/GenBank/DDBJ databases">
        <title>Genomics analysis of Aphanomyces spp. identifies a new class of oomycete effector associated with host adaptation.</title>
        <authorList>
            <person name="Gaulin E."/>
        </authorList>
    </citation>
    <scope>NUCLEOTIDE SEQUENCE [LARGE SCALE GENOMIC DNA]</scope>
    <source>
        <strain evidence="9 10">ATCC 201684</strain>
    </source>
</reference>
<keyword evidence="6" id="KW-0963">Cytoplasm</keyword>
<dbReference type="FunFam" id="3.30.420.40:FF:000058">
    <property type="entry name" value="Putative actin-related protein 5"/>
    <property type="match status" value="1"/>
</dbReference>
<dbReference type="PANTHER" id="PTHR11937">
    <property type="entry name" value="ACTIN"/>
    <property type="match status" value="1"/>
</dbReference>
<evidence type="ECO:0008006" key="11">
    <source>
        <dbReference type="Google" id="ProtNLM"/>
    </source>
</evidence>
<comment type="similarity">
    <text evidence="2 8">Belongs to the actin family.</text>
</comment>
<dbReference type="InterPro" id="IPR043129">
    <property type="entry name" value="ATPase_NBD"/>
</dbReference>
<dbReference type="SMART" id="SM00268">
    <property type="entry name" value="ACTIN"/>
    <property type="match status" value="1"/>
</dbReference>
<dbReference type="InterPro" id="IPR004000">
    <property type="entry name" value="Actin"/>
</dbReference>
<sequence length="390" mass="43142">MDDLGAIVLDNGSGSIKVGFSGEDTPRGIVSSMYGVTRQPDGSKRDSYVGKACHAAALSRDALDIVEPNQRGAIVDWDAMEKVWDYTFEHEMRMNPDALNMPILYTTSTSTSTATINKQQLQRTAQLMFETYKATAFYTMQPSVLSLFASGRTRGLVLESGHGSSHAVPIFEGYALPHATLHLDVGGMDITKHLELLLTKHGHALKTFSQNLFADMKESVCSTLSLHGDKQQQQQHVGAKAFELPDGTVVSIHGDCRTKATDVLLDPNLLPDDHPAKQAKSLPDLACQAVSMCDKELQKDLRAAVVLAGGTTMIPGLSQRLHEELTKQLDEPLRIVPDYTMRERGYNTHRKIAAWIGGSMFASLPTFQDMQITRQEWEENQESIFERKCF</sequence>
<dbReference type="AlphaFoldDB" id="A0A6G0WY02"/>
<name>A0A6G0WY02_9STRA</name>
<dbReference type="SUPFAM" id="SSF53067">
    <property type="entry name" value="Actin-like ATPase domain"/>
    <property type="match status" value="2"/>
</dbReference>
<accession>A0A6G0WY02</accession>
<dbReference type="EMBL" id="VJMJ01000132">
    <property type="protein sequence ID" value="KAF0732470.1"/>
    <property type="molecule type" value="Genomic_DNA"/>
</dbReference>
<evidence type="ECO:0000256" key="1">
    <source>
        <dbReference type="ARBA" id="ARBA00004245"/>
    </source>
</evidence>
<comment type="subcellular location">
    <subcellularLocation>
        <location evidence="1">Cytoplasm</location>
        <location evidence="1">Cytoskeleton</location>
    </subcellularLocation>
</comment>
<comment type="catalytic activity">
    <reaction evidence="7">
        <text>ATP + H2O = ADP + phosphate + H(+)</text>
        <dbReference type="Rhea" id="RHEA:13065"/>
        <dbReference type="ChEBI" id="CHEBI:15377"/>
        <dbReference type="ChEBI" id="CHEBI:15378"/>
        <dbReference type="ChEBI" id="CHEBI:30616"/>
        <dbReference type="ChEBI" id="CHEBI:43474"/>
        <dbReference type="ChEBI" id="CHEBI:456216"/>
    </reaction>
</comment>
<organism evidence="9 10">
    <name type="scientific">Aphanomyces euteiches</name>
    <dbReference type="NCBI Taxonomy" id="100861"/>
    <lineage>
        <taxon>Eukaryota</taxon>
        <taxon>Sar</taxon>
        <taxon>Stramenopiles</taxon>
        <taxon>Oomycota</taxon>
        <taxon>Saprolegniomycetes</taxon>
        <taxon>Saprolegniales</taxon>
        <taxon>Verrucalvaceae</taxon>
        <taxon>Aphanomyces</taxon>
    </lineage>
</organism>
<evidence type="ECO:0000256" key="8">
    <source>
        <dbReference type="RuleBase" id="RU000487"/>
    </source>
</evidence>
<evidence type="ECO:0000256" key="4">
    <source>
        <dbReference type="ARBA" id="ARBA00022801"/>
    </source>
</evidence>